<dbReference type="SUPFAM" id="SSF54695">
    <property type="entry name" value="POZ domain"/>
    <property type="match status" value="1"/>
</dbReference>
<dbReference type="OrthoDB" id="5877862at2759"/>
<keyword evidence="3" id="KW-1185">Reference proteome</keyword>
<dbReference type="Pfam" id="PF00651">
    <property type="entry name" value="BTB"/>
    <property type="match status" value="1"/>
</dbReference>
<evidence type="ECO:0000313" key="2">
    <source>
        <dbReference type="EMBL" id="CAD6186149.1"/>
    </source>
</evidence>
<comment type="caution">
    <text evidence="2">The sequence shown here is derived from an EMBL/GenBank/DDBJ whole genome shotgun (WGS) entry which is preliminary data.</text>
</comment>
<dbReference type="InterPro" id="IPR000210">
    <property type="entry name" value="BTB/POZ_dom"/>
</dbReference>
<organism evidence="2 3">
    <name type="scientific">Caenorhabditis auriculariae</name>
    <dbReference type="NCBI Taxonomy" id="2777116"/>
    <lineage>
        <taxon>Eukaryota</taxon>
        <taxon>Metazoa</taxon>
        <taxon>Ecdysozoa</taxon>
        <taxon>Nematoda</taxon>
        <taxon>Chromadorea</taxon>
        <taxon>Rhabditida</taxon>
        <taxon>Rhabditina</taxon>
        <taxon>Rhabditomorpha</taxon>
        <taxon>Rhabditoidea</taxon>
        <taxon>Rhabditidae</taxon>
        <taxon>Peloderinae</taxon>
        <taxon>Caenorhabditis</taxon>
    </lineage>
</organism>
<dbReference type="EMBL" id="CAJGYM010000004">
    <property type="protein sequence ID" value="CAD6186149.1"/>
    <property type="molecule type" value="Genomic_DNA"/>
</dbReference>
<dbReference type="Gene3D" id="1.25.40.420">
    <property type="match status" value="1"/>
</dbReference>
<dbReference type="PANTHER" id="PTHR24413">
    <property type="entry name" value="SPECKLE-TYPE POZ PROTEIN"/>
    <property type="match status" value="1"/>
</dbReference>
<dbReference type="Proteomes" id="UP000835052">
    <property type="component" value="Unassembled WGS sequence"/>
</dbReference>
<evidence type="ECO:0000313" key="3">
    <source>
        <dbReference type="Proteomes" id="UP000835052"/>
    </source>
</evidence>
<protein>
    <recommendedName>
        <fullName evidence="1">BTB domain-containing protein</fullName>
    </recommendedName>
</protein>
<sequence>MYYNQYNQQCAKKDENRDLMLARMLDEELFTDFTLKAGDLEIKVHKAVLAARSPVFPDHGVVEMQNVEPETLEQLVSYLYCVSIEKEEGLVQDLLQLADMYGIEDLKSECENILLLTVNENNACENALLADSFDCAPLRERAIEIIASSPNITKTEGWYEFVRKPDLVTKAFEMRDVKNSLEDDFC</sequence>
<proteinExistence type="predicted"/>
<dbReference type="SMART" id="SM00225">
    <property type="entry name" value="BTB"/>
    <property type="match status" value="1"/>
</dbReference>
<dbReference type="AlphaFoldDB" id="A0A8S1GSC7"/>
<evidence type="ECO:0000259" key="1">
    <source>
        <dbReference type="PROSITE" id="PS50097"/>
    </source>
</evidence>
<accession>A0A8S1GSC7</accession>
<dbReference type="CDD" id="cd18186">
    <property type="entry name" value="BTB_POZ_ZBTB_KLHL-like"/>
    <property type="match status" value="1"/>
</dbReference>
<name>A0A8S1GSC7_9PELO</name>
<dbReference type="PROSITE" id="PS50097">
    <property type="entry name" value="BTB"/>
    <property type="match status" value="1"/>
</dbReference>
<dbReference type="InterPro" id="IPR011333">
    <property type="entry name" value="SKP1/BTB/POZ_sf"/>
</dbReference>
<reference evidence="2" key="1">
    <citation type="submission" date="2020-10" db="EMBL/GenBank/DDBJ databases">
        <authorList>
            <person name="Kikuchi T."/>
        </authorList>
    </citation>
    <scope>NUCLEOTIDE SEQUENCE</scope>
    <source>
        <strain evidence="2">NKZ352</strain>
    </source>
</reference>
<gene>
    <name evidence="2" type="ORF">CAUJ_LOCUS2068</name>
</gene>
<feature type="domain" description="BTB" evidence="1">
    <location>
        <begin position="31"/>
        <end position="88"/>
    </location>
</feature>
<dbReference type="Gene3D" id="3.30.710.10">
    <property type="entry name" value="Potassium Channel Kv1.1, Chain A"/>
    <property type="match status" value="1"/>
</dbReference>